<gene>
    <name evidence="12" type="ORF">J2Z66_004861</name>
</gene>
<evidence type="ECO:0000256" key="6">
    <source>
        <dbReference type="ARBA" id="ARBA00023125"/>
    </source>
</evidence>
<dbReference type="InterPro" id="IPR018062">
    <property type="entry name" value="HTH_AraC-typ_CS"/>
</dbReference>
<name>A0ABS4J081_9BACL</name>
<evidence type="ECO:0000259" key="11">
    <source>
        <dbReference type="PROSITE" id="PS50110"/>
    </source>
</evidence>
<dbReference type="InterPro" id="IPR011006">
    <property type="entry name" value="CheY-like_superfamily"/>
</dbReference>
<evidence type="ECO:0000313" key="13">
    <source>
        <dbReference type="Proteomes" id="UP001519287"/>
    </source>
</evidence>
<sequence>MLRILIADDEPIERKVLNKIVVDSQLPAVVVDMARSGNEALEQFERYLPDLIFMDIRMPGLNGLDVSAAIKSRMSDTAIAIVTAFDEFQYAKRAIDLHIDYFVLKPVDAVEVERIIRNVLASKPEVLKSVGVPQSKVSINRAQLARQILDELHQHYAEPIQLDWLEKKLNISRQYLSRTFKDTYQITIMNYLSQFRIKLAIKLLPDPNLTIAAVAEKVGIADVSYFGQLFKQTHGVTPTQYRMGSSEPDVFPDEDSP</sequence>
<evidence type="ECO:0000256" key="9">
    <source>
        <dbReference type="SAM" id="MobiDB-lite"/>
    </source>
</evidence>
<feature type="region of interest" description="Disordered" evidence="9">
    <location>
        <begin position="238"/>
        <end position="257"/>
    </location>
</feature>
<dbReference type="Gene3D" id="3.40.50.2300">
    <property type="match status" value="1"/>
</dbReference>
<dbReference type="InterPro" id="IPR009057">
    <property type="entry name" value="Homeodomain-like_sf"/>
</dbReference>
<evidence type="ECO:0000256" key="3">
    <source>
        <dbReference type="ARBA" id="ARBA00022553"/>
    </source>
</evidence>
<dbReference type="SMART" id="SM00448">
    <property type="entry name" value="REC"/>
    <property type="match status" value="1"/>
</dbReference>
<dbReference type="PANTHER" id="PTHR42713:SF3">
    <property type="entry name" value="TRANSCRIPTIONAL REGULATORY PROTEIN HPTR"/>
    <property type="match status" value="1"/>
</dbReference>
<feature type="domain" description="HTH araC/xylS-type" evidence="10">
    <location>
        <begin position="146"/>
        <end position="244"/>
    </location>
</feature>
<evidence type="ECO:0000256" key="1">
    <source>
        <dbReference type="ARBA" id="ARBA00004496"/>
    </source>
</evidence>
<reference evidence="12 13" key="1">
    <citation type="submission" date="2021-03" db="EMBL/GenBank/DDBJ databases">
        <title>Genomic Encyclopedia of Type Strains, Phase IV (KMG-IV): sequencing the most valuable type-strain genomes for metagenomic binning, comparative biology and taxonomic classification.</title>
        <authorList>
            <person name="Goeker M."/>
        </authorList>
    </citation>
    <scope>NUCLEOTIDE SEQUENCE [LARGE SCALE GENOMIC DNA]</scope>
    <source>
        <strain evidence="12 13">DSM 26048</strain>
    </source>
</reference>
<dbReference type="InterPro" id="IPR051552">
    <property type="entry name" value="HptR"/>
</dbReference>
<evidence type="ECO:0000256" key="4">
    <source>
        <dbReference type="ARBA" id="ARBA00023012"/>
    </source>
</evidence>
<dbReference type="Pfam" id="PF00072">
    <property type="entry name" value="Response_reg"/>
    <property type="match status" value="1"/>
</dbReference>
<keyword evidence="7" id="KW-0804">Transcription</keyword>
<dbReference type="PANTHER" id="PTHR42713">
    <property type="entry name" value="HISTIDINE KINASE-RELATED"/>
    <property type="match status" value="1"/>
</dbReference>
<evidence type="ECO:0000313" key="12">
    <source>
        <dbReference type="EMBL" id="MBP1993244.1"/>
    </source>
</evidence>
<dbReference type="SUPFAM" id="SSF52172">
    <property type="entry name" value="CheY-like"/>
    <property type="match status" value="1"/>
</dbReference>
<dbReference type="PROSITE" id="PS01124">
    <property type="entry name" value="HTH_ARAC_FAMILY_2"/>
    <property type="match status" value="1"/>
</dbReference>
<evidence type="ECO:0000256" key="5">
    <source>
        <dbReference type="ARBA" id="ARBA00023015"/>
    </source>
</evidence>
<evidence type="ECO:0000256" key="7">
    <source>
        <dbReference type="ARBA" id="ARBA00023163"/>
    </source>
</evidence>
<accession>A0ABS4J081</accession>
<feature type="modified residue" description="4-aspartylphosphate" evidence="8">
    <location>
        <position position="55"/>
    </location>
</feature>
<dbReference type="InterPro" id="IPR020449">
    <property type="entry name" value="Tscrpt_reg_AraC-type_HTH"/>
</dbReference>
<keyword evidence="3 8" id="KW-0597">Phosphoprotein</keyword>
<comment type="caution">
    <text evidence="12">The sequence shown here is derived from an EMBL/GenBank/DDBJ whole genome shotgun (WGS) entry which is preliminary data.</text>
</comment>
<organism evidence="12 13">
    <name type="scientific">Paenibacillus eucommiae</name>
    <dbReference type="NCBI Taxonomy" id="1355755"/>
    <lineage>
        <taxon>Bacteria</taxon>
        <taxon>Bacillati</taxon>
        <taxon>Bacillota</taxon>
        <taxon>Bacilli</taxon>
        <taxon>Bacillales</taxon>
        <taxon>Paenibacillaceae</taxon>
        <taxon>Paenibacillus</taxon>
    </lineage>
</organism>
<dbReference type="InterPro" id="IPR018060">
    <property type="entry name" value="HTH_AraC"/>
</dbReference>
<dbReference type="PROSITE" id="PS00041">
    <property type="entry name" value="HTH_ARAC_FAMILY_1"/>
    <property type="match status" value="1"/>
</dbReference>
<protein>
    <submittedName>
        <fullName evidence="12">YesN/AraC family two-component response regulator</fullName>
    </submittedName>
</protein>
<dbReference type="Gene3D" id="1.10.10.60">
    <property type="entry name" value="Homeodomain-like"/>
    <property type="match status" value="2"/>
</dbReference>
<dbReference type="PROSITE" id="PS50110">
    <property type="entry name" value="RESPONSE_REGULATORY"/>
    <property type="match status" value="1"/>
</dbReference>
<dbReference type="EMBL" id="JAGGLB010000017">
    <property type="protein sequence ID" value="MBP1993244.1"/>
    <property type="molecule type" value="Genomic_DNA"/>
</dbReference>
<evidence type="ECO:0000259" key="10">
    <source>
        <dbReference type="PROSITE" id="PS01124"/>
    </source>
</evidence>
<evidence type="ECO:0000256" key="8">
    <source>
        <dbReference type="PROSITE-ProRule" id="PRU00169"/>
    </source>
</evidence>
<dbReference type="RefSeq" id="WP_209974912.1">
    <property type="nucleotide sequence ID" value="NZ_JAGGLB010000017.1"/>
</dbReference>
<keyword evidence="13" id="KW-1185">Reference proteome</keyword>
<evidence type="ECO:0000256" key="2">
    <source>
        <dbReference type="ARBA" id="ARBA00022490"/>
    </source>
</evidence>
<dbReference type="CDD" id="cd17536">
    <property type="entry name" value="REC_YesN-like"/>
    <property type="match status" value="1"/>
</dbReference>
<keyword evidence="2" id="KW-0963">Cytoplasm</keyword>
<dbReference type="PRINTS" id="PR00032">
    <property type="entry name" value="HTHARAC"/>
</dbReference>
<keyword evidence="5" id="KW-0805">Transcription regulation</keyword>
<dbReference type="InterPro" id="IPR001789">
    <property type="entry name" value="Sig_transdc_resp-reg_receiver"/>
</dbReference>
<dbReference type="SUPFAM" id="SSF46689">
    <property type="entry name" value="Homeodomain-like"/>
    <property type="match status" value="2"/>
</dbReference>
<dbReference type="Proteomes" id="UP001519287">
    <property type="component" value="Unassembled WGS sequence"/>
</dbReference>
<feature type="domain" description="Response regulatory" evidence="11">
    <location>
        <begin position="3"/>
        <end position="120"/>
    </location>
</feature>
<keyword evidence="4" id="KW-0902">Two-component regulatory system</keyword>
<dbReference type="SMART" id="SM00342">
    <property type="entry name" value="HTH_ARAC"/>
    <property type="match status" value="1"/>
</dbReference>
<proteinExistence type="predicted"/>
<keyword evidence="6" id="KW-0238">DNA-binding</keyword>
<comment type="subcellular location">
    <subcellularLocation>
        <location evidence="1">Cytoplasm</location>
    </subcellularLocation>
</comment>
<dbReference type="Pfam" id="PF12833">
    <property type="entry name" value="HTH_18"/>
    <property type="match status" value="1"/>
</dbReference>